<evidence type="ECO:0000256" key="3">
    <source>
        <dbReference type="ARBA" id="ARBA00006880"/>
    </source>
</evidence>
<dbReference type="eggNOG" id="COG1705">
    <property type="taxonomic scope" value="Bacteria"/>
</dbReference>
<dbReference type="STRING" id="1000565.METUNv1_02649"/>
<feature type="domain" description="Mannosyl-glycoprotein endo-beta-N-acetylglucosamidase-like" evidence="11">
    <location>
        <begin position="161"/>
        <end position="314"/>
    </location>
</feature>
<evidence type="ECO:0000259" key="11">
    <source>
        <dbReference type="SMART" id="SM00047"/>
    </source>
</evidence>
<dbReference type="Pfam" id="PF01832">
    <property type="entry name" value="Glucosaminidase"/>
    <property type="match status" value="1"/>
</dbReference>
<keyword evidence="9" id="KW-0961">Cell wall biogenesis/degradation</keyword>
<dbReference type="EMBL" id="AFHG01000052">
    <property type="protein sequence ID" value="EGK71261.1"/>
    <property type="molecule type" value="Genomic_DNA"/>
</dbReference>
<reference evidence="12 13" key="1">
    <citation type="journal article" date="2011" name="J. Bacteriol.">
        <title>Genome sequence of Methyloversatilis universalis FAM5T, a methylotrophic representative of the order Rhodocyclales.</title>
        <authorList>
            <person name="Kittichotirat W."/>
            <person name="Good N.M."/>
            <person name="Hall R."/>
            <person name="Bringel F."/>
            <person name="Lajus A."/>
            <person name="Medigue C."/>
            <person name="Smalley N.E."/>
            <person name="Beck D."/>
            <person name="Bumgarner R."/>
            <person name="Vuilleumier S."/>
            <person name="Kalyuzhnaya M.G."/>
        </authorList>
    </citation>
    <scope>NUCLEOTIDE SEQUENCE [LARGE SCALE GENOMIC DNA]</scope>
    <source>
        <strain evidence="13">ATCC BAA-1314 / JCM 13912 / FAM5</strain>
    </source>
</reference>
<dbReference type="SMART" id="SM00047">
    <property type="entry name" value="LYZ2"/>
    <property type="match status" value="1"/>
</dbReference>
<keyword evidence="6" id="KW-0574">Periplasm</keyword>
<keyword evidence="8" id="KW-0326">Glycosidase</keyword>
<evidence type="ECO:0000256" key="5">
    <source>
        <dbReference type="ARBA" id="ARBA00013433"/>
    </source>
</evidence>
<sequence length="321" mass="34333">MDNPALNSLASDVRGLDTLRRAARDNSPEALKAAAKQFEAMFLQVVIKSMREASHGDELFGGQEGKMFQDMLDQQWAQVMTEGGGTGLARVLERQLSANARSADTSITPPLKPLSESGLFQGLPQMPAAARSAALRQSLQAGTASAEDIEAAIAELTPPRGRDVPEHARAFVERVWPAALSASRATGIPAQFLVAQAALETGWGRAELSAADGSPSHNLFNIKAGSSWQGDTVTVTASEYVDGRWVKQPDAFRRYGSYEESFADYARLLKSQPRYAPVLGAQDAGSFARGLQQAGYATDPAYADKLQRIINGPLLRAALSG</sequence>
<dbReference type="Gene3D" id="2.10.70.40">
    <property type="entry name" value="peptidoglycan hydrolase"/>
    <property type="match status" value="1"/>
</dbReference>
<gene>
    <name evidence="12" type="ORF">METUNv1_02649</name>
</gene>
<accession>F5RED0</accession>
<dbReference type="GO" id="GO:0016798">
    <property type="term" value="F:hydrolase activity, acting on glycosyl bonds"/>
    <property type="evidence" value="ECO:0007669"/>
    <property type="project" value="UniProtKB-KW"/>
</dbReference>
<dbReference type="eggNOG" id="COG3951">
    <property type="taxonomic scope" value="Bacteria"/>
</dbReference>
<comment type="caution">
    <text evidence="12">The sequence shown here is derived from an EMBL/GenBank/DDBJ whole genome shotgun (WGS) entry which is preliminary data.</text>
</comment>
<keyword evidence="13" id="KW-1185">Reference proteome</keyword>
<dbReference type="Pfam" id="PF10135">
    <property type="entry name" value="Rod-binding"/>
    <property type="match status" value="1"/>
</dbReference>
<comment type="similarity">
    <text evidence="3">In the N-terminal section; belongs to the FlgJ family.</text>
</comment>
<evidence type="ECO:0000256" key="7">
    <source>
        <dbReference type="ARBA" id="ARBA00022801"/>
    </source>
</evidence>
<evidence type="ECO:0000256" key="9">
    <source>
        <dbReference type="ARBA" id="ARBA00023316"/>
    </source>
</evidence>
<evidence type="ECO:0000256" key="8">
    <source>
        <dbReference type="ARBA" id="ARBA00023295"/>
    </source>
</evidence>
<dbReference type="PRINTS" id="PR01002">
    <property type="entry name" value="FLGFLGJ"/>
</dbReference>
<comment type="similarity">
    <text evidence="4">In the C-terminal section; belongs to the glycosyl hydrolase 73 family.</text>
</comment>
<organism evidence="12 13">
    <name type="scientific">Methyloversatilis universalis (strain ATCC BAA-1314 / DSM 25237 / JCM 13912 / CCUG 52030 / FAM5)</name>
    <dbReference type="NCBI Taxonomy" id="1000565"/>
    <lineage>
        <taxon>Bacteria</taxon>
        <taxon>Pseudomonadati</taxon>
        <taxon>Pseudomonadota</taxon>
        <taxon>Betaproteobacteria</taxon>
        <taxon>Nitrosomonadales</taxon>
        <taxon>Sterolibacteriaceae</taxon>
        <taxon>Methyloversatilis</taxon>
    </lineage>
</organism>
<evidence type="ECO:0000313" key="13">
    <source>
        <dbReference type="Proteomes" id="UP000005019"/>
    </source>
</evidence>
<dbReference type="InterPro" id="IPR002901">
    <property type="entry name" value="MGlyc_endo_b_GlcNAc-like_dom"/>
</dbReference>
<dbReference type="RefSeq" id="WP_008062443.1">
    <property type="nucleotide sequence ID" value="NZ_AFHG01000052.1"/>
</dbReference>
<dbReference type="GO" id="GO:0071973">
    <property type="term" value="P:bacterial-type flagellum-dependent cell motility"/>
    <property type="evidence" value="ECO:0007669"/>
    <property type="project" value="TreeGrafter"/>
</dbReference>
<proteinExistence type="inferred from homology"/>
<evidence type="ECO:0000256" key="2">
    <source>
        <dbReference type="ARBA" id="ARBA00004418"/>
    </source>
</evidence>
<evidence type="ECO:0000256" key="1">
    <source>
        <dbReference type="ARBA" id="ARBA00002954"/>
    </source>
</evidence>
<dbReference type="InterPro" id="IPR013377">
    <property type="entry name" value="FlgJ"/>
</dbReference>
<dbReference type="GO" id="GO:0004040">
    <property type="term" value="F:amidase activity"/>
    <property type="evidence" value="ECO:0007669"/>
    <property type="project" value="InterPro"/>
</dbReference>
<dbReference type="Proteomes" id="UP000005019">
    <property type="component" value="Unassembled WGS sequence"/>
</dbReference>
<dbReference type="GO" id="GO:0042597">
    <property type="term" value="C:periplasmic space"/>
    <property type="evidence" value="ECO:0007669"/>
    <property type="project" value="UniProtKB-SubCell"/>
</dbReference>
<evidence type="ECO:0000256" key="10">
    <source>
        <dbReference type="ARBA" id="ARBA00030835"/>
    </source>
</evidence>
<comment type="function">
    <text evidence="1">Flagellum-specific muramidase which hydrolyzes the peptidoglycan layer to assemble the rod structure in the periplasmic space.</text>
</comment>
<name>F5RED0_METUF</name>
<comment type="subcellular location">
    <subcellularLocation>
        <location evidence="2">Periplasm</location>
    </subcellularLocation>
</comment>
<evidence type="ECO:0000313" key="12">
    <source>
        <dbReference type="EMBL" id="EGK71261.1"/>
    </source>
</evidence>
<protein>
    <recommendedName>
        <fullName evidence="5">Peptidoglycan hydrolase FlgJ</fullName>
    </recommendedName>
    <alternativeName>
        <fullName evidence="10">Muramidase FlgJ</fullName>
    </alternativeName>
</protein>
<dbReference type="InterPro" id="IPR019301">
    <property type="entry name" value="Flagellar_prot_FlgJ_N"/>
</dbReference>
<dbReference type="AlphaFoldDB" id="F5RED0"/>
<keyword evidence="7 12" id="KW-0378">Hydrolase</keyword>
<evidence type="ECO:0000256" key="4">
    <source>
        <dbReference type="ARBA" id="ARBA00007974"/>
    </source>
</evidence>
<dbReference type="GO" id="GO:0071555">
    <property type="term" value="P:cell wall organization"/>
    <property type="evidence" value="ECO:0007669"/>
    <property type="project" value="UniProtKB-KW"/>
</dbReference>
<dbReference type="PANTHER" id="PTHR33308:SF9">
    <property type="entry name" value="PEPTIDOGLYCAN HYDROLASE FLGJ"/>
    <property type="match status" value="1"/>
</dbReference>
<dbReference type="Gene3D" id="1.10.530.10">
    <property type="match status" value="1"/>
</dbReference>
<dbReference type="OrthoDB" id="289937at2"/>
<evidence type="ECO:0000256" key="6">
    <source>
        <dbReference type="ARBA" id="ARBA00022764"/>
    </source>
</evidence>
<dbReference type="PANTHER" id="PTHR33308">
    <property type="entry name" value="PEPTIDOGLYCAN HYDROLASE FLGJ"/>
    <property type="match status" value="1"/>
</dbReference>
<dbReference type="GO" id="GO:0044780">
    <property type="term" value="P:bacterial-type flagellum assembly"/>
    <property type="evidence" value="ECO:0007669"/>
    <property type="project" value="InterPro"/>
</dbReference>
<dbReference type="NCBIfam" id="TIGR02541">
    <property type="entry name" value="flagell_FlgJ"/>
    <property type="match status" value="1"/>
</dbReference>
<dbReference type="InterPro" id="IPR051056">
    <property type="entry name" value="Glycosyl_Hydrolase_73"/>
</dbReference>